<evidence type="ECO:0008006" key="3">
    <source>
        <dbReference type="Google" id="ProtNLM"/>
    </source>
</evidence>
<evidence type="ECO:0000313" key="2">
    <source>
        <dbReference type="Proteomes" id="UP000308652"/>
    </source>
</evidence>
<accession>A0A5C3LIT0</accession>
<dbReference type="OrthoDB" id="2338662at2759"/>
<organism evidence="1 2">
    <name type="scientific">Crucibulum laeve</name>
    <dbReference type="NCBI Taxonomy" id="68775"/>
    <lineage>
        <taxon>Eukaryota</taxon>
        <taxon>Fungi</taxon>
        <taxon>Dikarya</taxon>
        <taxon>Basidiomycota</taxon>
        <taxon>Agaricomycotina</taxon>
        <taxon>Agaricomycetes</taxon>
        <taxon>Agaricomycetidae</taxon>
        <taxon>Agaricales</taxon>
        <taxon>Agaricineae</taxon>
        <taxon>Nidulariaceae</taxon>
        <taxon>Crucibulum</taxon>
    </lineage>
</organism>
<dbReference type="Gene3D" id="3.20.20.80">
    <property type="entry name" value="Glycosidases"/>
    <property type="match status" value="1"/>
</dbReference>
<protein>
    <recommendedName>
        <fullName evidence="3">Glycoside hydrolase superfamily</fullName>
    </recommendedName>
</protein>
<sequence>MLSIKEECELCGKNYLPKQPVVPPAGAFPEPVLSEHPLLAFRCTPMIQPYLEEDTPRKAGIIIDAIITYQHVQDAVPIALPFDSEPLHVVISLDGEEVAHMDILPNSTNVEVIFPLAGHTPQYVPYTIGCTATRHAPGTSQNEHFYTTSSLRYIPDSILGSVTKIDHRTGMLLTKSATGKFEPIFPIGFYTSFGNYLDRNLSILDELKAQGFNTVHPVPPFHDLQVFTNILDRMEKLGLYLMYDMRHTYQDPQQRTREIELMKNYPNLLLWYTADEPDGPTHSLDATVTAYDAIYALDGYHPVSIALNCADHYFTEYAAGADIVIPDVYMVGNDVKYSSQYDTVCTADYGCCGCDNCQGELDDVARRLDVFKDRLRILGWDRQKALWSITQAFGGEEFWSRAPTGREWLVQALISINHGARGITPWIDPTPLDIKHTASLLARSLPSIVRFLADPYISFIHSSSHRVDIGMWSASSETLVVATNGDAVAQRYPLLMRGSKRGGVCDGWRREG</sequence>
<dbReference type="EMBL" id="ML213687">
    <property type="protein sequence ID" value="TFK32103.1"/>
    <property type="molecule type" value="Genomic_DNA"/>
</dbReference>
<dbReference type="AlphaFoldDB" id="A0A5C3LIT0"/>
<proteinExistence type="predicted"/>
<dbReference type="Proteomes" id="UP000308652">
    <property type="component" value="Unassembled WGS sequence"/>
</dbReference>
<evidence type="ECO:0000313" key="1">
    <source>
        <dbReference type="EMBL" id="TFK32103.1"/>
    </source>
</evidence>
<gene>
    <name evidence="1" type="ORF">BDQ12DRAFT_701324</name>
</gene>
<reference evidence="1 2" key="1">
    <citation type="journal article" date="2019" name="Nat. Ecol. Evol.">
        <title>Megaphylogeny resolves global patterns of mushroom evolution.</title>
        <authorList>
            <person name="Varga T."/>
            <person name="Krizsan K."/>
            <person name="Foldi C."/>
            <person name="Dima B."/>
            <person name="Sanchez-Garcia M."/>
            <person name="Sanchez-Ramirez S."/>
            <person name="Szollosi G.J."/>
            <person name="Szarkandi J.G."/>
            <person name="Papp V."/>
            <person name="Albert L."/>
            <person name="Andreopoulos W."/>
            <person name="Angelini C."/>
            <person name="Antonin V."/>
            <person name="Barry K.W."/>
            <person name="Bougher N.L."/>
            <person name="Buchanan P."/>
            <person name="Buyck B."/>
            <person name="Bense V."/>
            <person name="Catcheside P."/>
            <person name="Chovatia M."/>
            <person name="Cooper J."/>
            <person name="Damon W."/>
            <person name="Desjardin D."/>
            <person name="Finy P."/>
            <person name="Geml J."/>
            <person name="Haridas S."/>
            <person name="Hughes K."/>
            <person name="Justo A."/>
            <person name="Karasinski D."/>
            <person name="Kautmanova I."/>
            <person name="Kiss B."/>
            <person name="Kocsube S."/>
            <person name="Kotiranta H."/>
            <person name="LaButti K.M."/>
            <person name="Lechner B.E."/>
            <person name="Liimatainen K."/>
            <person name="Lipzen A."/>
            <person name="Lukacs Z."/>
            <person name="Mihaltcheva S."/>
            <person name="Morgado L.N."/>
            <person name="Niskanen T."/>
            <person name="Noordeloos M.E."/>
            <person name="Ohm R.A."/>
            <person name="Ortiz-Santana B."/>
            <person name="Ovrebo C."/>
            <person name="Racz N."/>
            <person name="Riley R."/>
            <person name="Savchenko A."/>
            <person name="Shiryaev A."/>
            <person name="Soop K."/>
            <person name="Spirin V."/>
            <person name="Szebenyi C."/>
            <person name="Tomsovsky M."/>
            <person name="Tulloss R.E."/>
            <person name="Uehling J."/>
            <person name="Grigoriev I.V."/>
            <person name="Vagvolgyi C."/>
            <person name="Papp T."/>
            <person name="Martin F.M."/>
            <person name="Miettinen O."/>
            <person name="Hibbett D.S."/>
            <person name="Nagy L.G."/>
        </authorList>
    </citation>
    <scope>NUCLEOTIDE SEQUENCE [LARGE SCALE GENOMIC DNA]</scope>
    <source>
        <strain evidence="1 2">CBS 166.37</strain>
    </source>
</reference>
<keyword evidence="2" id="KW-1185">Reference proteome</keyword>
<dbReference type="STRING" id="68775.A0A5C3LIT0"/>
<name>A0A5C3LIT0_9AGAR</name>
<dbReference type="InterPro" id="IPR017853">
    <property type="entry name" value="GH"/>
</dbReference>
<dbReference type="SUPFAM" id="SSF51445">
    <property type="entry name" value="(Trans)glycosidases"/>
    <property type="match status" value="1"/>
</dbReference>